<name>A0A5S9INH8_UABAM</name>
<feature type="region of interest" description="Disordered" evidence="1">
    <location>
        <begin position="105"/>
        <end position="126"/>
    </location>
</feature>
<evidence type="ECO:0008006" key="4">
    <source>
        <dbReference type="Google" id="ProtNLM"/>
    </source>
</evidence>
<proteinExistence type="predicted"/>
<sequence length="185" mass="21387">MEYITITKVAKMKKVSRATVYRWIEMGKIDSENFKGKVKVVFNHKLESIEEENLPHTLRIYQQRLLCLEELINERLRHLGCVAQKQNKSTLESAIPLLDTSKTTVKRKTSRKHNTTTKKRPKKISDKKRDEIVNLVKQALKQGIMKKSLDPKGRGQGVGRMLNNPQGTTAKKLYELEKNALDFLK</sequence>
<gene>
    <name evidence="2" type="ORF">UABAM_02942</name>
</gene>
<dbReference type="KEGG" id="uam:UABAM_02942"/>
<evidence type="ECO:0000313" key="2">
    <source>
        <dbReference type="EMBL" id="BBM84581.1"/>
    </source>
</evidence>
<keyword evidence="3" id="KW-1185">Reference proteome</keyword>
<feature type="compositionally biased region" description="Basic residues" evidence="1">
    <location>
        <begin position="105"/>
        <end position="122"/>
    </location>
</feature>
<reference evidence="2 3" key="1">
    <citation type="submission" date="2019-08" db="EMBL/GenBank/DDBJ databases">
        <title>Complete genome sequence of Candidatus Uab amorphum.</title>
        <authorList>
            <person name="Shiratori T."/>
            <person name="Suzuki S."/>
            <person name="Kakizawa Y."/>
            <person name="Ishida K."/>
        </authorList>
    </citation>
    <scope>NUCLEOTIDE SEQUENCE [LARGE SCALE GENOMIC DNA]</scope>
    <source>
        <strain evidence="2 3">SRT547</strain>
    </source>
</reference>
<dbReference type="AlphaFoldDB" id="A0A5S9INH8"/>
<evidence type="ECO:0000256" key="1">
    <source>
        <dbReference type="SAM" id="MobiDB-lite"/>
    </source>
</evidence>
<evidence type="ECO:0000313" key="3">
    <source>
        <dbReference type="Proteomes" id="UP000326354"/>
    </source>
</evidence>
<organism evidence="2 3">
    <name type="scientific">Uabimicrobium amorphum</name>
    <dbReference type="NCBI Taxonomy" id="2596890"/>
    <lineage>
        <taxon>Bacteria</taxon>
        <taxon>Pseudomonadati</taxon>
        <taxon>Planctomycetota</taxon>
        <taxon>Candidatus Uabimicrobiia</taxon>
        <taxon>Candidatus Uabimicrobiales</taxon>
        <taxon>Candidatus Uabimicrobiaceae</taxon>
        <taxon>Candidatus Uabimicrobium</taxon>
    </lineage>
</organism>
<protein>
    <recommendedName>
        <fullName evidence="4">Helix-turn-helix domain-containing protein</fullName>
    </recommendedName>
</protein>
<dbReference type="Proteomes" id="UP000326354">
    <property type="component" value="Chromosome"/>
</dbReference>
<dbReference type="RefSeq" id="WP_151968726.1">
    <property type="nucleotide sequence ID" value="NZ_AP019860.1"/>
</dbReference>
<dbReference type="EMBL" id="AP019860">
    <property type="protein sequence ID" value="BBM84581.1"/>
    <property type="molecule type" value="Genomic_DNA"/>
</dbReference>
<accession>A0A5S9INH8</accession>